<feature type="non-terminal residue" evidence="1">
    <location>
        <position position="1"/>
    </location>
</feature>
<dbReference type="SUPFAM" id="SSF53383">
    <property type="entry name" value="PLP-dependent transferases"/>
    <property type="match status" value="1"/>
</dbReference>
<sequence length="62" mass="6768">AAFDLPSGTERDALLSALYDNGAIVLGCGDRSIRFRPHLTVTREEIDLAYDLLAKSVRSCLT</sequence>
<dbReference type="EMBL" id="BARS01047568">
    <property type="protein sequence ID" value="GAG28524.1"/>
    <property type="molecule type" value="Genomic_DNA"/>
</dbReference>
<reference evidence="1" key="1">
    <citation type="journal article" date="2014" name="Front. Microbiol.">
        <title>High frequency of phylogenetically diverse reductive dehalogenase-homologous genes in deep subseafloor sedimentary metagenomes.</title>
        <authorList>
            <person name="Kawai M."/>
            <person name="Futagami T."/>
            <person name="Toyoda A."/>
            <person name="Takaki Y."/>
            <person name="Nishi S."/>
            <person name="Hori S."/>
            <person name="Arai W."/>
            <person name="Tsubouchi T."/>
            <person name="Morono Y."/>
            <person name="Uchiyama I."/>
            <person name="Ito T."/>
            <person name="Fujiyama A."/>
            <person name="Inagaki F."/>
            <person name="Takami H."/>
        </authorList>
    </citation>
    <scope>NUCLEOTIDE SEQUENCE</scope>
    <source>
        <strain evidence="1">Expedition CK06-06</strain>
    </source>
</reference>
<comment type="caution">
    <text evidence="1">The sequence shown here is derived from an EMBL/GenBank/DDBJ whole genome shotgun (WGS) entry which is preliminary data.</text>
</comment>
<dbReference type="Gene3D" id="3.90.1150.10">
    <property type="entry name" value="Aspartate Aminotransferase, domain 1"/>
    <property type="match status" value="1"/>
</dbReference>
<gene>
    <name evidence="1" type="ORF">S01H1_71435</name>
</gene>
<protein>
    <recommendedName>
        <fullName evidence="2">L-lysine 6-transaminase</fullName>
    </recommendedName>
</protein>
<name>X0WC78_9ZZZZ</name>
<dbReference type="AlphaFoldDB" id="X0WC78"/>
<accession>X0WC78</accession>
<evidence type="ECO:0000313" key="1">
    <source>
        <dbReference type="EMBL" id="GAG28524.1"/>
    </source>
</evidence>
<dbReference type="InterPro" id="IPR015422">
    <property type="entry name" value="PyrdxlP-dep_Trfase_small"/>
</dbReference>
<dbReference type="InterPro" id="IPR015424">
    <property type="entry name" value="PyrdxlP-dep_Trfase"/>
</dbReference>
<organism evidence="1">
    <name type="scientific">marine sediment metagenome</name>
    <dbReference type="NCBI Taxonomy" id="412755"/>
    <lineage>
        <taxon>unclassified sequences</taxon>
        <taxon>metagenomes</taxon>
        <taxon>ecological metagenomes</taxon>
    </lineage>
</organism>
<evidence type="ECO:0008006" key="2">
    <source>
        <dbReference type="Google" id="ProtNLM"/>
    </source>
</evidence>
<proteinExistence type="predicted"/>